<name>A0A9N9F9B8_9GLOM</name>
<dbReference type="EMBL" id="CAJVQA010001555">
    <property type="protein sequence ID" value="CAG8518602.1"/>
    <property type="molecule type" value="Genomic_DNA"/>
</dbReference>
<comment type="caution">
    <text evidence="1">The sequence shown here is derived from an EMBL/GenBank/DDBJ whole genome shotgun (WGS) entry which is preliminary data.</text>
</comment>
<organism evidence="1 2">
    <name type="scientific">Cetraspora pellucida</name>
    <dbReference type="NCBI Taxonomy" id="1433469"/>
    <lineage>
        <taxon>Eukaryota</taxon>
        <taxon>Fungi</taxon>
        <taxon>Fungi incertae sedis</taxon>
        <taxon>Mucoromycota</taxon>
        <taxon>Glomeromycotina</taxon>
        <taxon>Glomeromycetes</taxon>
        <taxon>Diversisporales</taxon>
        <taxon>Gigasporaceae</taxon>
        <taxon>Cetraspora</taxon>
    </lineage>
</organism>
<keyword evidence="2" id="KW-1185">Reference proteome</keyword>
<gene>
    <name evidence="1" type="ORF">CPELLU_LOCUS3272</name>
</gene>
<protein>
    <submittedName>
        <fullName evidence="1">3206_t:CDS:1</fullName>
    </submittedName>
</protein>
<dbReference type="Proteomes" id="UP000789759">
    <property type="component" value="Unassembled WGS sequence"/>
</dbReference>
<reference evidence="1" key="1">
    <citation type="submission" date="2021-06" db="EMBL/GenBank/DDBJ databases">
        <authorList>
            <person name="Kallberg Y."/>
            <person name="Tangrot J."/>
            <person name="Rosling A."/>
        </authorList>
    </citation>
    <scope>NUCLEOTIDE SEQUENCE</scope>
    <source>
        <strain evidence="1">FL966</strain>
    </source>
</reference>
<sequence length="108" mass="12872">MSNYAIFISEVRANERKSLQVQNVSNLEKCFVPYLPEGPSKIIQISNLQKKTLQQQIFKERRLYNNRSSKKEDFTTIDLQRKDFTTTDLQRRLYNNKSSKKENFTTFL</sequence>
<evidence type="ECO:0000313" key="2">
    <source>
        <dbReference type="Proteomes" id="UP000789759"/>
    </source>
</evidence>
<accession>A0A9N9F9B8</accession>
<evidence type="ECO:0000313" key="1">
    <source>
        <dbReference type="EMBL" id="CAG8518602.1"/>
    </source>
</evidence>
<proteinExistence type="predicted"/>
<dbReference type="AlphaFoldDB" id="A0A9N9F9B8"/>